<organism evidence="1">
    <name type="scientific">bioreactor metagenome</name>
    <dbReference type="NCBI Taxonomy" id="1076179"/>
    <lineage>
        <taxon>unclassified sequences</taxon>
        <taxon>metagenomes</taxon>
        <taxon>ecological metagenomes</taxon>
    </lineage>
</organism>
<sequence>MAVSGVVRKAIDRLECRTGIGKPVKPAVFVKPRVVPERRPHPPLIEGRLYEIESGAGVTTVAMIRNPMILCRYLGRTGRVHVFRSESGWRETYTDYQLATARIGEAD</sequence>
<proteinExistence type="predicted"/>
<gene>
    <name evidence="1" type="ORF">SDC9_149373</name>
</gene>
<evidence type="ECO:0000313" key="1">
    <source>
        <dbReference type="EMBL" id="MPN02160.1"/>
    </source>
</evidence>
<protein>
    <submittedName>
        <fullName evidence="1">Uncharacterized protein</fullName>
    </submittedName>
</protein>
<reference evidence="1" key="1">
    <citation type="submission" date="2019-08" db="EMBL/GenBank/DDBJ databases">
        <authorList>
            <person name="Kucharzyk K."/>
            <person name="Murdoch R.W."/>
            <person name="Higgins S."/>
            <person name="Loffler F."/>
        </authorList>
    </citation>
    <scope>NUCLEOTIDE SEQUENCE</scope>
</reference>
<dbReference type="AlphaFoldDB" id="A0A645ELF3"/>
<accession>A0A645ELF3</accession>
<comment type="caution">
    <text evidence="1">The sequence shown here is derived from an EMBL/GenBank/DDBJ whole genome shotgun (WGS) entry which is preliminary data.</text>
</comment>
<name>A0A645ELF3_9ZZZZ</name>
<dbReference type="EMBL" id="VSSQ01048120">
    <property type="protein sequence ID" value="MPN02160.1"/>
    <property type="molecule type" value="Genomic_DNA"/>
</dbReference>